<evidence type="ECO:0000313" key="2">
    <source>
        <dbReference type="EMBL" id="OGK41150.1"/>
    </source>
</evidence>
<sequence length="260" mass="31005">MKKSVKKSSVYFYILIRSWDSFKYFNKCIDSVLGQSYKDFKILFVDDASNYDQTQLKIIKDKLKNHITVFNKVRKYSLFNAYTLIYNHAKNDNAVVLNLDGDDWLSNKNVLKYLSGIYSKTKCWFTYGECYIWNGKELAKSARSVMPYLNIPYPKKIVASRQYRRYTFLPLHPRSWKVWLFKKIKRADFLRPDGSWLRFAEDQAIFLPMLELAIDRLKVIRKPLYVYNTATNFSDVKKSLIEVLKDELIIRKKKPYEEII</sequence>
<dbReference type="InterPro" id="IPR001173">
    <property type="entry name" value="Glyco_trans_2-like"/>
</dbReference>
<organism evidence="2 3">
    <name type="scientific">Candidatus Roizmanbacteria bacterium RIFCSPLOWO2_01_FULL_35_13</name>
    <dbReference type="NCBI Taxonomy" id="1802055"/>
    <lineage>
        <taxon>Bacteria</taxon>
        <taxon>Candidatus Roizmaniibacteriota</taxon>
    </lineage>
</organism>
<dbReference type="STRING" id="1802055.A3A74_02295"/>
<dbReference type="EMBL" id="MGAF01000022">
    <property type="protein sequence ID" value="OGK41150.1"/>
    <property type="molecule type" value="Genomic_DNA"/>
</dbReference>
<dbReference type="Proteomes" id="UP000179270">
    <property type="component" value="Unassembled WGS sequence"/>
</dbReference>
<evidence type="ECO:0000259" key="1">
    <source>
        <dbReference type="Pfam" id="PF00535"/>
    </source>
</evidence>
<proteinExistence type="predicted"/>
<comment type="caution">
    <text evidence="2">The sequence shown here is derived from an EMBL/GenBank/DDBJ whole genome shotgun (WGS) entry which is preliminary data.</text>
</comment>
<dbReference type="Pfam" id="PF00535">
    <property type="entry name" value="Glycos_transf_2"/>
    <property type="match status" value="1"/>
</dbReference>
<feature type="domain" description="Glycosyltransferase 2-like" evidence="1">
    <location>
        <begin position="19"/>
        <end position="146"/>
    </location>
</feature>
<accession>A0A1F7ICR4</accession>
<protein>
    <recommendedName>
        <fullName evidence="1">Glycosyltransferase 2-like domain-containing protein</fullName>
    </recommendedName>
</protein>
<reference evidence="2 3" key="1">
    <citation type="journal article" date="2016" name="Nat. Commun.">
        <title>Thousands of microbial genomes shed light on interconnected biogeochemical processes in an aquifer system.</title>
        <authorList>
            <person name="Anantharaman K."/>
            <person name="Brown C.T."/>
            <person name="Hug L.A."/>
            <person name="Sharon I."/>
            <person name="Castelle C.J."/>
            <person name="Probst A.J."/>
            <person name="Thomas B.C."/>
            <person name="Singh A."/>
            <person name="Wilkins M.J."/>
            <person name="Karaoz U."/>
            <person name="Brodie E.L."/>
            <person name="Williams K.H."/>
            <person name="Hubbard S.S."/>
            <person name="Banfield J.F."/>
        </authorList>
    </citation>
    <scope>NUCLEOTIDE SEQUENCE [LARGE SCALE GENOMIC DNA]</scope>
</reference>
<dbReference type="InterPro" id="IPR029044">
    <property type="entry name" value="Nucleotide-diphossugar_trans"/>
</dbReference>
<dbReference type="AlphaFoldDB" id="A0A1F7ICR4"/>
<name>A0A1F7ICR4_9BACT</name>
<evidence type="ECO:0000313" key="3">
    <source>
        <dbReference type="Proteomes" id="UP000179270"/>
    </source>
</evidence>
<gene>
    <name evidence="2" type="ORF">A3A74_02295</name>
</gene>
<dbReference type="CDD" id="cd00761">
    <property type="entry name" value="Glyco_tranf_GTA_type"/>
    <property type="match status" value="1"/>
</dbReference>
<dbReference type="SUPFAM" id="SSF53448">
    <property type="entry name" value="Nucleotide-diphospho-sugar transferases"/>
    <property type="match status" value="1"/>
</dbReference>
<dbReference type="Gene3D" id="3.90.550.10">
    <property type="entry name" value="Spore Coat Polysaccharide Biosynthesis Protein SpsA, Chain A"/>
    <property type="match status" value="1"/>
</dbReference>